<dbReference type="Proteomes" id="UP000641386">
    <property type="component" value="Unassembled WGS sequence"/>
</dbReference>
<organism evidence="2 3">
    <name type="scientific">Streptomyces spiralis</name>
    <dbReference type="NCBI Taxonomy" id="66376"/>
    <lineage>
        <taxon>Bacteria</taxon>
        <taxon>Bacillati</taxon>
        <taxon>Actinomycetota</taxon>
        <taxon>Actinomycetes</taxon>
        <taxon>Kitasatosporales</taxon>
        <taxon>Streptomycetaceae</taxon>
        <taxon>Streptomyces</taxon>
    </lineage>
</organism>
<sequence>MNGGPHPLLGCFLEACEGRFPPVDGQVTVMPALPGGLECSVAFTGHAVVATSLPAQCVRHAGPDGFGGSLTPDFLRHLAGARGWIGVIDVTLAARGTGGPPRLQQLRGQEEHPRVLHARELRREVRVYGDERGLITLAQGLAGRLELGIELHRPEGREQGRGRSLLIDALALVPQGQPVFAAVSPGNARSLRSFLAAGFVPLGSEVIIRPDREGTVVPLPEGTRASEGAPSAALPQ</sequence>
<reference evidence="2" key="2">
    <citation type="submission" date="2020-09" db="EMBL/GenBank/DDBJ databases">
        <authorList>
            <person name="Sun Q."/>
            <person name="Ohkuma M."/>
        </authorList>
    </citation>
    <scope>NUCLEOTIDE SEQUENCE</scope>
    <source>
        <strain evidence="2">JCM 3302</strain>
    </source>
</reference>
<dbReference type="RefSeq" id="WP_229903721.1">
    <property type="nucleotide sequence ID" value="NZ_BNBC01000024.1"/>
</dbReference>
<accession>A0A919A438</accession>
<protein>
    <submittedName>
        <fullName evidence="2">N-acetyltransferase</fullName>
    </submittedName>
</protein>
<reference evidence="2" key="1">
    <citation type="journal article" date="2014" name="Int. J. Syst. Evol. Microbiol.">
        <title>Complete genome sequence of Corynebacterium casei LMG S-19264T (=DSM 44701T), isolated from a smear-ripened cheese.</title>
        <authorList>
            <consortium name="US DOE Joint Genome Institute (JGI-PGF)"/>
            <person name="Walter F."/>
            <person name="Albersmeier A."/>
            <person name="Kalinowski J."/>
            <person name="Ruckert C."/>
        </authorList>
    </citation>
    <scope>NUCLEOTIDE SEQUENCE</scope>
    <source>
        <strain evidence="2">JCM 3302</strain>
    </source>
</reference>
<evidence type="ECO:0000313" key="2">
    <source>
        <dbReference type="EMBL" id="GHE86580.1"/>
    </source>
</evidence>
<evidence type="ECO:0000256" key="1">
    <source>
        <dbReference type="SAM" id="MobiDB-lite"/>
    </source>
</evidence>
<gene>
    <name evidence="2" type="ORF">GCM10014715_48760</name>
</gene>
<comment type="caution">
    <text evidence="2">The sequence shown here is derived from an EMBL/GenBank/DDBJ whole genome shotgun (WGS) entry which is preliminary data.</text>
</comment>
<keyword evidence="3" id="KW-1185">Reference proteome</keyword>
<name>A0A919A438_9ACTN</name>
<feature type="region of interest" description="Disordered" evidence="1">
    <location>
        <begin position="216"/>
        <end position="236"/>
    </location>
</feature>
<dbReference type="EMBL" id="BNBC01000024">
    <property type="protein sequence ID" value="GHE86580.1"/>
    <property type="molecule type" value="Genomic_DNA"/>
</dbReference>
<proteinExistence type="predicted"/>
<dbReference type="AlphaFoldDB" id="A0A919A438"/>
<evidence type="ECO:0000313" key="3">
    <source>
        <dbReference type="Proteomes" id="UP000641386"/>
    </source>
</evidence>